<name>A0A0F9BNN8_9ZZZZ</name>
<reference evidence="1" key="1">
    <citation type="journal article" date="2015" name="Nature">
        <title>Complex archaea that bridge the gap between prokaryotes and eukaryotes.</title>
        <authorList>
            <person name="Spang A."/>
            <person name="Saw J.H."/>
            <person name="Jorgensen S.L."/>
            <person name="Zaremba-Niedzwiedzka K."/>
            <person name="Martijn J."/>
            <person name="Lind A.E."/>
            <person name="van Eijk R."/>
            <person name="Schleper C."/>
            <person name="Guy L."/>
            <person name="Ettema T.J."/>
        </authorList>
    </citation>
    <scope>NUCLEOTIDE SEQUENCE</scope>
</reference>
<evidence type="ECO:0000313" key="1">
    <source>
        <dbReference type="EMBL" id="KKK85966.1"/>
    </source>
</evidence>
<sequence>MSRRSRKKGIHGRLKYEAVKDWCAYKGMDVSKYTSAKEIYNFLIAQGLPKSQQGHPKAVISQLGTNLLERKGIKHYEGVRDKVTKR</sequence>
<comment type="caution">
    <text evidence="1">The sequence shown here is derived from an EMBL/GenBank/DDBJ whole genome shotgun (WGS) entry which is preliminary data.</text>
</comment>
<proteinExistence type="predicted"/>
<dbReference type="AlphaFoldDB" id="A0A0F9BNN8"/>
<dbReference type="EMBL" id="LAZR01051068">
    <property type="protein sequence ID" value="KKK85966.1"/>
    <property type="molecule type" value="Genomic_DNA"/>
</dbReference>
<organism evidence="1">
    <name type="scientific">marine sediment metagenome</name>
    <dbReference type="NCBI Taxonomy" id="412755"/>
    <lineage>
        <taxon>unclassified sequences</taxon>
        <taxon>metagenomes</taxon>
        <taxon>ecological metagenomes</taxon>
    </lineage>
</organism>
<accession>A0A0F9BNN8</accession>
<protein>
    <submittedName>
        <fullName evidence="1">Uncharacterized protein</fullName>
    </submittedName>
</protein>
<gene>
    <name evidence="1" type="ORF">LCGC14_2767950</name>
</gene>